<dbReference type="InterPro" id="IPR031304">
    <property type="entry name" value="SLT_2"/>
</dbReference>
<dbReference type="GO" id="GO:0008933">
    <property type="term" value="F:peptidoglycan lytic transglycosylase activity"/>
    <property type="evidence" value="ECO:0007669"/>
    <property type="project" value="TreeGrafter"/>
</dbReference>
<dbReference type="EMBL" id="VYXP01000006">
    <property type="protein sequence ID" value="KAA9131017.1"/>
    <property type="molecule type" value="Genomic_DNA"/>
</dbReference>
<evidence type="ECO:0000256" key="1">
    <source>
        <dbReference type="PIRSR" id="PIRSR611757-1"/>
    </source>
</evidence>
<organism evidence="4 5">
    <name type="scientific">Marinihelvus fidelis</name>
    <dbReference type="NCBI Taxonomy" id="2613842"/>
    <lineage>
        <taxon>Bacteria</taxon>
        <taxon>Pseudomonadati</taxon>
        <taxon>Pseudomonadota</taxon>
        <taxon>Gammaproteobacteria</taxon>
        <taxon>Chromatiales</taxon>
        <taxon>Wenzhouxiangellaceae</taxon>
        <taxon>Marinihelvus</taxon>
    </lineage>
</organism>
<evidence type="ECO:0000256" key="2">
    <source>
        <dbReference type="SAM" id="SignalP"/>
    </source>
</evidence>
<keyword evidence="2" id="KW-0732">Signal</keyword>
<dbReference type="CDD" id="cd13399">
    <property type="entry name" value="Slt35-like"/>
    <property type="match status" value="1"/>
</dbReference>
<dbReference type="GO" id="GO:0009253">
    <property type="term" value="P:peptidoglycan catabolic process"/>
    <property type="evidence" value="ECO:0007669"/>
    <property type="project" value="TreeGrafter"/>
</dbReference>
<sequence length="326" mass="36576">MTRTPLLFLLVSLAPMAVAETHPGEDAFIEKAVAEHGLDAASVRALLGGAEFKQSIADAIARPAEGKPWYDYRPIFITDQRIAEGVAFWRENEALINQVSEQFGVDPQFIVSIIGVETFYGRITGNYRVLDSLATLSFHYPSDRTRDRSEFFSSELMNYLLLGSEEELPLEEVTGSYAGAMGMGQFMPSSYRAYAVDFDDDGRRDLWRSRPDAIASVANYLAEHGWEAGGPVARRAKAGEGADFSLLKAGYKPELTVLDLHEKGYRSATDLDPEREAALVSLEQQDRDEYWMVFHNFYVITRYNRSKMYAMAVYQLSEALREGMAP</sequence>
<evidence type="ECO:0000313" key="5">
    <source>
        <dbReference type="Proteomes" id="UP000325372"/>
    </source>
</evidence>
<feature type="domain" description="Transglycosylase SLT" evidence="3">
    <location>
        <begin position="26"/>
        <end position="318"/>
    </location>
</feature>
<dbReference type="Pfam" id="PF13406">
    <property type="entry name" value="SLT_2"/>
    <property type="match status" value="1"/>
</dbReference>
<reference evidence="4 5" key="1">
    <citation type="submission" date="2019-09" db="EMBL/GenBank/DDBJ databases">
        <title>Wenzhouxiangella sp. Genome sequencing and assembly.</title>
        <authorList>
            <person name="Zhang R."/>
        </authorList>
    </citation>
    <scope>NUCLEOTIDE SEQUENCE [LARGE SCALE GENOMIC DNA]</scope>
    <source>
        <strain evidence="4 5">W260</strain>
    </source>
</reference>
<dbReference type="Gene3D" id="1.10.530.10">
    <property type="match status" value="1"/>
</dbReference>
<name>A0A5N0TA59_9GAMM</name>
<dbReference type="PANTHER" id="PTHR30163:SF9">
    <property type="entry name" value="MEMBRANE-BOUND LYTIC MUREIN TRANSGLYCOSYLASE B"/>
    <property type="match status" value="1"/>
</dbReference>
<dbReference type="FunFam" id="1.10.8.350:FF:000001">
    <property type="entry name" value="Lytic murein transglycosylase B"/>
    <property type="match status" value="1"/>
</dbReference>
<dbReference type="SUPFAM" id="SSF53955">
    <property type="entry name" value="Lysozyme-like"/>
    <property type="match status" value="1"/>
</dbReference>
<evidence type="ECO:0000259" key="3">
    <source>
        <dbReference type="Pfam" id="PF13406"/>
    </source>
</evidence>
<comment type="caution">
    <text evidence="4">The sequence shown here is derived from an EMBL/GenBank/DDBJ whole genome shotgun (WGS) entry which is preliminary data.</text>
</comment>
<dbReference type="PANTHER" id="PTHR30163">
    <property type="entry name" value="MEMBRANE-BOUND LYTIC MUREIN TRANSGLYCOSYLASE B"/>
    <property type="match status" value="1"/>
</dbReference>
<gene>
    <name evidence="4" type="primary">mltB</name>
    <name evidence="4" type="ORF">F3N42_11770</name>
</gene>
<evidence type="ECO:0000313" key="4">
    <source>
        <dbReference type="EMBL" id="KAA9131017.1"/>
    </source>
</evidence>
<feature type="chain" id="PRO_5024325310" evidence="2">
    <location>
        <begin position="20"/>
        <end position="326"/>
    </location>
</feature>
<dbReference type="Proteomes" id="UP000325372">
    <property type="component" value="Unassembled WGS sequence"/>
</dbReference>
<proteinExistence type="predicted"/>
<dbReference type="NCBIfam" id="TIGR02282">
    <property type="entry name" value="MltB"/>
    <property type="match status" value="1"/>
</dbReference>
<feature type="signal peptide" evidence="2">
    <location>
        <begin position="1"/>
        <end position="19"/>
    </location>
</feature>
<dbReference type="Gene3D" id="1.10.8.350">
    <property type="entry name" value="Bacterial muramidase"/>
    <property type="match status" value="1"/>
</dbReference>
<dbReference type="AlphaFoldDB" id="A0A5N0TA59"/>
<dbReference type="InterPro" id="IPR011757">
    <property type="entry name" value="Lytic_transglycosylase_MltB"/>
</dbReference>
<accession>A0A5N0TA59</accession>
<dbReference type="RefSeq" id="WP_150864655.1">
    <property type="nucleotide sequence ID" value="NZ_VYXP01000006.1"/>
</dbReference>
<dbReference type="InterPro" id="IPR023346">
    <property type="entry name" value="Lysozyme-like_dom_sf"/>
</dbReference>
<feature type="active site" evidence="1">
    <location>
        <position position="117"/>
    </location>
</feature>
<keyword evidence="5" id="KW-1185">Reference proteome</keyword>
<dbReference type="InterPro" id="IPR043426">
    <property type="entry name" value="MltB-like"/>
</dbReference>
<protein>
    <submittedName>
        <fullName evidence="4">Lytic murein transglycosylase B</fullName>
    </submittedName>
</protein>